<name>A0A3N0YFJ8_ANAGA</name>
<accession>A0A3N0YFJ8</accession>
<evidence type="ECO:0000313" key="1">
    <source>
        <dbReference type="EMBL" id="ROL44620.1"/>
    </source>
</evidence>
<dbReference type="AlphaFoldDB" id="A0A3N0YFJ8"/>
<comment type="caution">
    <text evidence="1">The sequence shown here is derived from an EMBL/GenBank/DDBJ whole genome shotgun (WGS) entry which is preliminary data.</text>
</comment>
<dbReference type="EMBL" id="RJVU01044706">
    <property type="protein sequence ID" value="ROL44620.1"/>
    <property type="molecule type" value="Genomic_DNA"/>
</dbReference>
<protein>
    <submittedName>
        <fullName evidence="1">Uncharacterized protein</fullName>
    </submittedName>
</protein>
<organism evidence="1 2">
    <name type="scientific">Anabarilius grahami</name>
    <name type="common">Kanglang fish</name>
    <name type="synonym">Barilius grahami</name>
    <dbReference type="NCBI Taxonomy" id="495550"/>
    <lineage>
        <taxon>Eukaryota</taxon>
        <taxon>Metazoa</taxon>
        <taxon>Chordata</taxon>
        <taxon>Craniata</taxon>
        <taxon>Vertebrata</taxon>
        <taxon>Euteleostomi</taxon>
        <taxon>Actinopterygii</taxon>
        <taxon>Neopterygii</taxon>
        <taxon>Teleostei</taxon>
        <taxon>Ostariophysi</taxon>
        <taxon>Cypriniformes</taxon>
        <taxon>Xenocyprididae</taxon>
        <taxon>Xenocypridinae</taxon>
        <taxon>Xenocypridinae incertae sedis</taxon>
        <taxon>Anabarilius</taxon>
    </lineage>
</organism>
<gene>
    <name evidence="1" type="ORF">DPX16_18331</name>
</gene>
<evidence type="ECO:0000313" key="2">
    <source>
        <dbReference type="Proteomes" id="UP000281406"/>
    </source>
</evidence>
<keyword evidence="2" id="KW-1185">Reference proteome</keyword>
<dbReference type="OrthoDB" id="7326421at2759"/>
<proteinExistence type="predicted"/>
<reference evidence="1 2" key="1">
    <citation type="submission" date="2018-10" db="EMBL/GenBank/DDBJ databases">
        <title>Genome assembly for a Yunnan-Guizhou Plateau 3E fish, Anabarilius grahami (Regan), and its evolutionary and genetic applications.</title>
        <authorList>
            <person name="Jiang W."/>
        </authorList>
    </citation>
    <scope>NUCLEOTIDE SEQUENCE [LARGE SCALE GENOMIC DNA]</scope>
    <source>
        <strain evidence="1">AG-KIZ</strain>
        <tissue evidence="1">Muscle</tissue>
    </source>
</reference>
<dbReference type="Proteomes" id="UP000281406">
    <property type="component" value="Unassembled WGS sequence"/>
</dbReference>
<sequence length="232" mass="26570">MSIGVGARRSVGPSDHSNYVQLLPPAGTERHFFLRRRRMDVLLGRWVWSVGLVCQGNFGPRLCRRSLTLPTQSAFSLPLVRRRRLGEVRVSCASLQIKETKKRSLQSVQSLVLLRMNGGKSRERKQYLHRAMIGYDRLRLDLFPYRMNAPVTSATTEDTCLLGHPDWLKFQRRLPMLTGHSGSNAHFIFPPSASMNNKQKSHPMENRLGIPFPITLAYCGLRIRDRERDVAF</sequence>